<sequence length="116" mass="13039">MSRRERGTSPWRWRAKVEPAPRVGDEPATSGSAPLGGGARVTLYSRPGCHLCEQAEDVVRRVCADLGEGYEVVMVDDDPELQRRFTDEVPVTFVDGRQHDFWRVDETRLRAALARG</sequence>
<keyword evidence="3" id="KW-1185">Reference proteome</keyword>
<dbReference type="Proteomes" id="UP001500221">
    <property type="component" value="Unassembled WGS sequence"/>
</dbReference>
<evidence type="ECO:0000256" key="1">
    <source>
        <dbReference type="SAM" id="MobiDB-lite"/>
    </source>
</evidence>
<organism evidence="2 3">
    <name type="scientific">Nocardioides marinquilinus</name>
    <dbReference type="NCBI Taxonomy" id="1210400"/>
    <lineage>
        <taxon>Bacteria</taxon>
        <taxon>Bacillati</taxon>
        <taxon>Actinomycetota</taxon>
        <taxon>Actinomycetes</taxon>
        <taxon>Propionibacteriales</taxon>
        <taxon>Nocardioidaceae</taxon>
        <taxon>Nocardioides</taxon>
    </lineage>
</organism>
<dbReference type="InterPro" id="IPR008554">
    <property type="entry name" value="Glutaredoxin-like"/>
</dbReference>
<dbReference type="InterPro" id="IPR036249">
    <property type="entry name" value="Thioredoxin-like_sf"/>
</dbReference>
<feature type="region of interest" description="Disordered" evidence="1">
    <location>
        <begin position="1"/>
        <end position="38"/>
    </location>
</feature>
<dbReference type="Pfam" id="PF05768">
    <property type="entry name" value="Glrx-like"/>
    <property type="match status" value="1"/>
</dbReference>
<dbReference type="Gene3D" id="3.40.30.10">
    <property type="entry name" value="Glutaredoxin"/>
    <property type="match status" value="1"/>
</dbReference>
<reference evidence="3" key="1">
    <citation type="journal article" date="2019" name="Int. J. Syst. Evol. Microbiol.">
        <title>The Global Catalogue of Microorganisms (GCM) 10K type strain sequencing project: providing services to taxonomists for standard genome sequencing and annotation.</title>
        <authorList>
            <consortium name="The Broad Institute Genomics Platform"/>
            <consortium name="The Broad Institute Genome Sequencing Center for Infectious Disease"/>
            <person name="Wu L."/>
            <person name="Ma J."/>
        </authorList>
    </citation>
    <scope>NUCLEOTIDE SEQUENCE [LARGE SCALE GENOMIC DNA]</scope>
    <source>
        <strain evidence="3">JCM 18459</strain>
    </source>
</reference>
<evidence type="ECO:0000313" key="3">
    <source>
        <dbReference type="Proteomes" id="UP001500221"/>
    </source>
</evidence>
<dbReference type="SUPFAM" id="SSF52833">
    <property type="entry name" value="Thioredoxin-like"/>
    <property type="match status" value="1"/>
</dbReference>
<accession>A0ABP9PDK9</accession>
<evidence type="ECO:0008006" key="4">
    <source>
        <dbReference type="Google" id="ProtNLM"/>
    </source>
</evidence>
<comment type="caution">
    <text evidence="2">The sequence shown here is derived from an EMBL/GenBank/DDBJ whole genome shotgun (WGS) entry which is preliminary data.</text>
</comment>
<gene>
    <name evidence="2" type="ORF">GCM10023340_13270</name>
</gene>
<protein>
    <recommendedName>
        <fullName evidence="4">Glutaredoxin family protein</fullName>
    </recommendedName>
</protein>
<name>A0ABP9PDK9_9ACTN</name>
<feature type="compositionally biased region" description="Basic and acidic residues" evidence="1">
    <location>
        <begin position="15"/>
        <end position="25"/>
    </location>
</feature>
<dbReference type="EMBL" id="BAABKG010000002">
    <property type="protein sequence ID" value="GAA5144887.1"/>
    <property type="molecule type" value="Genomic_DNA"/>
</dbReference>
<proteinExistence type="predicted"/>
<evidence type="ECO:0000313" key="2">
    <source>
        <dbReference type="EMBL" id="GAA5144887.1"/>
    </source>
</evidence>